<sequence length="189" mass="19362">MRFRHILPACALALSACLPPLAQAANLALPADGSWVEILADDGLPPFTSAWVTLSSDGASYTEVGYTVTIASGFEGRLTVVDTAYAGDRFELRDNGTRLGETGPAAFDAAQARFADADTALADATYSRGVFTLSAGSHLLTGAVLAGTGYGATTAALKLEVSAVPEPATVFSLLAGLGLVGAALRRRAR</sequence>
<keyword evidence="2" id="KW-0732">Signal</keyword>
<feature type="transmembrane region" description="Helical" evidence="1">
    <location>
        <begin position="167"/>
        <end position="184"/>
    </location>
</feature>
<protein>
    <submittedName>
        <fullName evidence="4">PEP-CTERM sorting domain-containing protein</fullName>
    </submittedName>
</protein>
<evidence type="ECO:0000256" key="2">
    <source>
        <dbReference type="SAM" id="SignalP"/>
    </source>
</evidence>
<feature type="domain" description="Ice-binding protein C-terminal" evidence="3">
    <location>
        <begin position="163"/>
        <end position="187"/>
    </location>
</feature>
<feature type="chain" id="PRO_5047024733" evidence="2">
    <location>
        <begin position="25"/>
        <end position="189"/>
    </location>
</feature>
<gene>
    <name evidence="4" type="ORF">AACH10_07370</name>
</gene>
<keyword evidence="1" id="KW-1133">Transmembrane helix</keyword>
<dbReference type="PROSITE" id="PS51257">
    <property type="entry name" value="PROKAR_LIPOPROTEIN"/>
    <property type="match status" value="1"/>
</dbReference>
<accession>A0ABU9CDV2</accession>
<dbReference type="Proteomes" id="UP001365405">
    <property type="component" value="Unassembled WGS sequence"/>
</dbReference>
<evidence type="ECO:0000256" key="1">
    <source>
        <dbReference type="SAM" id="Phobius"/>
    </source>
</evidence>
<name>A0ABU9CDV2_9BURK</name>
<reference evidence="4 5" key="1">
    <citation type="submission" date="2024-04" db="EMBL/GenBank/DDBJ databases">
        <title>Novel species of the genus Ideonella isolated from streams.</title>
        <authorList>
            <person name="Lu H."/>
        </authorList>
    </citation>
    <scope>NUCLEOTIDE SEQUENCE [LARGE SCALE GENOMIC DNA]</scope>
    <source>
        <strain evidence="4 5">DXS22W</strain>
    </source>
</reference>
<dbReference type="RefSeq" id="WP_341409721.1">
    <property type="nucleotide sequence ID" value="NZ_JBBUTH010000003.1"/>
</dbReference>
<dbReference type="Pfam" id="PF07589">
    <property type="entry name" value="PEP-CTERM"/>
    <property type="match status" value="1"/>
</dbReference>
<proteinExistence type="predicted"/>
<organism evidence="4 5">
    <name type="scientific">Pseudaquabacterium inlustre</name>
    <dbReference type="NCBI Taxonomy" id="2984192"/>
    <lineage>
        <taxon>Bacteria</taxon>
        <taxon>Pseudomonadati</taxon>
        <taxon>Pseudomonadota</taxon>
        <taxon>Betaproteobacteria</taxon>
        <taxon>Burkholderiales</taxon>
        <taxon>Sphaerotilaceae</taxon>
        <taxon>Pseudaquabacterium</taxon>
    </lineage>
</organism>
<evidence type="ECO:0000313" key="5">
    <source>
        <dbReference type="Proteomes" id="UP001365405"/>
    </source>
</evidence>
<evidence type="ECO:0000259" key="3">
    <source>
        <dbReference type="Pfam" id="PF07589"/>
    </source>
</evidence>
<dbReference type="NCBIfam" id="TIGR02595">
    <property type="entry name" value="PEP_CTERM"/>
    <property type="match status" value="1"/>
</dbReference>
<keyword evidence="5" id="KW-1185">Reference proteome</keyword>
<dbReference type="InterPro" id="IPR013424">
    <property type="entry name" value="Ice-binding_C"/>
</dbReference>
<feature type="signal peptide" evidence="2">
    <location>
        <begin position="1"/>
        <end position="24"/>
    </location>
</feature>
<evidence type="ECO:0000313" key="4">
    <source>
        <dbReference type="EMBL" id="MEK8050052.1"/>
    </source>
</evidence>
<keyword evidence="1" id="KW-0812">Transmembrane</keyword>
<dbReference type="EMBL" id="JBBUTH010000003">
    <property type="protein sequence ID" value="MEK8050052.1"/>
    <property type="molecule type" value="Genomic_DNA"/>
</dbReference>
<comment type="caution">
    <text evidence="4">The sequence shown here is derived from an EMBL/GenBank/DDBJ whole genome shotgun (WGS) entry which is preliminary data.</text>
</comment>
<keyword evidence="1" id="KW-0472">Membrane</keyword>